<dbReference type="Pfam" id="PF00892">
    <property type="entry name" value="EamA"/>
    <property type="match status" value="1"/>
</dbReference>
<feature type="transmembrane region" description="Helical" evidence="1">
    <location>
        <begin position="100"/>
        <end position="122"/>
    </location>
</feature>
<keyword evidence="1" id="KW-0812">Transmembrane</keyword>
<organism evidence="3 4">
    <name type="scientific">Candidatus Gottesmanbacteria bacterium RIFCSPLOWO2_01_FULL_39_12b</name>
    <dbReference type="NCBI Taxonomy" id="1798388"/>
    <lineage>
        <taxon>Bacteria</taxon>
        <taxon>Candidatus Gottesmaniibacteriota</taxon>
    </lineage>
</organism>
<name>A0A1F6AQ54_9BACT</name>
<evidence type="ECO:0000313" key="4">
    <source>
        <dbReference type="Proteomes" id="UP000176609"/>
    </source>
</evidence>
<dbReference type="Proteomes" id="UP000176609">
    <property type="component" value="Unassembled WGS sequence"/>
</dbReference>
<evidence type="ECO:0000256" key="1">
    <source>
        <dbReference type="SAM" id="Phobius"/>
    </source>
</evidence>
<accession>A0A1F6AQ54</accession>
<keyword evidence="1" id="KW-1133">Transmembrane helix</keyword>
<keyword evidence="1" id="KW-0472">Membrane</keyword>
<feature type="domain" description="EamA" evidence="2">
    <location>
        <begin position="12"/>
        <end position="146"/>
    </location>
</feature>
<evidence type="ECO:0000259" key="2">
    <source>
        <dbReference type="Pfam" id="PF00892"/>
    </source>
</evidence>
<sequence>MEQGTKINFAMSWIIYSFIAIGVIGISDLFRKLASHLQDPFFTNLVFQIASVTTAVILFLLFSRKIEDNPRDIIYAVLGGMSISLFSLISFKALSTGPGVSVVIPVLRIGGIALVVVLGIFLLKEKLTLQTILGLLFSAIGIYLLYSNK</sequence>
<dbReference type="EMBL" id="MFJR01000007">
    <property type="protein sequence ID" value="OGG26821.1"/>
    <property type="molecule type" value="Genomic_DNA"/>
</dbReference>
<proteinExistence type="predicted"/>
<dbReference type="Gene3D" id="1.10.3730.20">
    <property type="match status" value="1"/>
</dbReference>
<feature type="transmembrane region" description="Helical" evidence="1">
    <location>
        <begin position="41"/>
        <end position="61"/>
    </location>
</feature>
<evidence type="ECO:0000313" key="3">
    <source>
        <dbReference type="EMBL" id="OGG26821.1"/>
    </source>
</evidence>
<protein>
    <recommendedName>
        <fullName evidence="2">EamA domain-containing protein</fullName>
    </recommendedName>
</protein>
<feature type="transmembrane region" description="Helical" evidence="1">
    <location>
        <begin position="7"/>
        <end position="29"/>
    </location>
</feature>
<dbReference type="GO" id="GO:0016020">
    <property type="term" value="C:membrane"/>
    <property type="evidence" value="ECO:0007669"/>
    <property type="project" value="InterPro"/>
</dbReference>
<feature type="transmembrane region" description="Helical" evidence="1">
    <location>
        <begin position="73"/>
        <end position="94"/>
    </location>
</feature>
<dbReference type="InterPro" id="IPR000620">
    <property type="entry name" value="EamA_dom"/>
</dbReference>
<dbReference type="InterPro" id="IPR037185">
    <property type="entry name" value="EmrE-like"/>
</dbReference>
<feature type="transmembrane region" description="Helical" evidence="1">
    <location>
        <begin position="129"/>
        <end position="146"/>
    </location>
</feature>
<dbReference type="SUPFAM" id="SSF103481">
    <property type="entry name" value="Multidrug resistance efflux transporter EmrE"/>
    <property type="match status" value="1"/>
</dbReference>
<comment type="caution">
    <text evidence="3">The sequence shown here is derived from an EMBL/GenBank/DDBJ whole genome shotgun (WGS) entry which is preliminary data.</text>
</comment>
<reference evidence="3 4" key="1">
    <citation type="journal article" date="2016" name="Nat. Commun.">
        <title>Thousands of microbial genomes shed light on interconnected biogeochemical processes in an aquifer system.</title>
        <authorList>
            <person name="Anantharaman K."/>
            <person name="Brown C.T."/>
            <person name="Hug L.A."/>
            <person name="Sharon I."/>
            <person name="Castelle C.J."/>
            <person name="Probst A.J."/>
            <person name="Thomas B.C."/>
            <person name="Singh A."/>
            <person name="Wilkins M.J."/>
            <person name="Karaoz U."/>
            <person name="Brodie E.L."/>
            <person name="Williams K.H."/>
            <person name="Hubbard S.S."/>
            <person name="Banfield J.F."/>
        </authorList>
    </citation>
    <scope>NUCLEOTIDE SEQUENCE [LARGE SCALE GENOMIC DNA]</scope>
</reference>
<dbReference type="AlphaFoldDB" id="A0A1F6AQ54"/>
<gene>
    <name evidence="3" type="ORF">A2960_01485</name>
</gene>